<dbReference type="Pfam" id="PF13646">
    <property type="entry name" value="HEAT_2"/>
    <property type="match status" value="1"/>
</dbReference>
<dbReference type="InterPro" id="IPR014824">
    <property type="entry name" value="Nfu/NifU_N"/>
</dbReference>
<dbReference type="InterPro" id="IPR004155">
    <property type="entry name" value="PBS_lyase_HEAT"/>
</dbReference>
<dbReference type="InterPro" id="IPR011989">
    <property type="entry name" value="ARM-like"/>
</dbReference>
<dbReference type="SUPFAM" id="SSF48371">
    <property type="entry name" value="ARM repeat"/>
    <property type="match status" value="1"/>
</dbReference>
<evidence type="ECO:0000313" key="3">
    <source>
        <dbReference type="Proteomes" id="UP001387364"/>
    </source>
</evidence>
<dbReference type="InterPro" id="IPR025989">
    <property type="entry name" value="Virulence_F_dom"/>
</dbReference>
<dbReference type="RefSeq" id="WP_338749508.1">
    <property type="nucleotide sequence ID" value="NZ_CP147404.1"/>
</dbReference>
<dbReference type="InterPro" id="IPR036498">
    <property type="entry name" value="Nfu/NifU_N_sf"/>
</dbReference>
<dbReference type="Gene3D" id="3.30.1370.70">
    <property type="entry name" value="Scaffold protein Nfu/NifU, N-terminal domain"/>
    <property type="match status" value="1"/>
</dbReference>
<protein>
    <submittedName>
        <fullName evidence="2">Conserved virulence factor C family protein</fullName>
    </submittedName>
</protein>
<dbReference type="PANTHER" id="PTHR12697:SF37">
    <property type="entry name" value="CONSERVED VIRULENCE FACTOR C"/>
    <property type="match status" value="1"/>
</dbReference>
<dbReference type="SMART" id="SM00932">
    <property type="entry name" value="Nfu_N"/>
    <property type="match status" value="1"/>
</dbReference>
<dbReference type="SUPFAM" id="SSF110836">
    <property type="entry name" value="Hypothetical protein SAV1430"/>
    <property type="match status" value="1"/>
</dbReference>
<evidence type="ECO:0000313" key="2">
    <source>
        <dbReference type="EMBL" id="WXB91729.1"/>
    </source>
</evidence>
<dbReference type="Pfam" id="PF13769">
    <property type="entry name" value="Virulence_fact"/>
    <property type="match status" value="1"/>
</dbReference>
<gene>
    <name evidence="2" type="ORF">WDJ61_10640</name>
</gene>
<dbReference type="Pfam" id="PF08712">
    <property type="entry name" value="Nfu_N"/>
    <property type="match status" value="1"/>
</dbReference>
<accession>A0ABZ2N2D0</accession>
<organism evidence="2 3">
    <name type="scientific">Bacillus kandeliae</name>
    <dbReference type="NCBI Taxonomy" id="3129297"/>
    <lineage>
        <taxon>Bacteria</taxon>
        <taxon>Bacillati</taxon>
        <taxon>Bacillota</taxon>
        <taxon>Bacilli</taxon>
        <taxon>Bacillales</taxon>
        <taxon>Bacillaceae</taxon>
        <taxon>Bacillus</taxon>
    </lineage>
</organism>
<name>A0ABZ2N2D0_9BACI</name>
<reference evidence="2 3" key="1">
    <citation type="submission" date="2024-02" db="EMBL/GenBank/DDBJ databases">
        <title>Seven novel Bacillus-like species.</title>
        <authorList>
            <person name="Liu G."/>
        </authorList>
    </citation>
    <scope>NUCLEOTIDE SEQUENCE [LARGE SCALE GENOMIC DNA]</scope>
    <source>
        <strain evidence="2 3">FJAT-52991</strain>
    </source>
</reference>
<sequence length="376" mass="41946">MKIIKIEPTPSPNTMKVLLDQELPAGKSNNYKASQAEEVADPLRSLLKIEGVKGIYHVADFLAVERNGKYDWQQILPQVRQVFGEGAGTEATNASMEEAFGEVQAAIQVFKGIPIQLKLTSATEEKRFALPDEFLQAFQQAQSGDDNYVLQRKWQDFGVRYGDLEEIGKETVEELIAAYPKERLAALAESGASGQLAEKRPQVKLTEAMWRTEDDWRKRYEWMEGLADPTLDDLSVLTLALSDSKPAIRRLAVVYIGMIEDVQVLPLLTQALKDPTVTVRRTAGDCLSDLGFQEATPAMCEALTDKSKIVRWRAAMFLYEVGDETALPALQAAVDDPEFEVQMQVKMAIERIEGGEEAKGSVWKQMTEARAKKEGE</sequence>
<evidence type="ECO:0000259" key="1">
    <source>
        <dbReference type="SMART" id="SM00932"/>
    </source>
</evidence>
<proteinExistence type="predicted"/>
<dbReference type="InterPro" id="IPR016024">
    <property type="entry name" value="ARM-type_fold"/>
</dbReference>
<dbReference type="Gene3D" id="1.25.10.10">
    <property type="entry name" value="Leucine-rich Repeat Variant"/>
    <property type="match status" value="1"/>
</dbReference>
<dbReference type="SMART" id="SM00567">
    <property type="entry name" value="EZ_HEAT"/>
    <property type="match status" value="3"/>
</dbReference>
<dbReference type="EMBL" id="CP147404">
    <property type="protein sequence ID" value="WXB91729.1"/>
    <property type="molecule type" value="Genomic_DNA"/>
</dbReference>
<dbReference type="Proteomes" id="UP001387364">
    <property type="component" value="Chromosome"/>
</dbReference>
<keyword evidence="3" id="KW-1185">Reference proteome</keyword>
<dbReference type="PANTHER" id="PTHR12697">
    <property type="entry name" value="PBS LYASE HEAT-LIKE PROTEIN"/>
    <property type="match status" value="1"/>
</dbReference>
<feature type="domain" description="Scaffold protein Nfu/NifU N-terminal" evidence="1">
    <location>
        <begin position="4"/>
        <end position="90"/>
    </location>
</feature>